<dbReference type="Proteomes" id="UP001501822">
    <property type="component" value="Unassembled WGS sequence"/>
</dbReference>
<keyword evidence="3" id="KW-1185">Reference proteome</keyword>
<feature type="signal peptide" evidence="1">
    <location>
        <begin position="1"/>
        <end position="32"/>
    </location>
</feature>
<sequence length="74" mass="7482">MRIPKRMALGISGLAFAGATALTLGAAAPAGAQTMSVAPQQAQLLPSCGGGWGGGFGCWGGWGCFDDCWDNCWC</sequence>
<proteinExistence type="predicted"/>
<keyword evidence="1" id="KW-0732">Signal</keyword>
<dbReference type="RefSeq" id="WP_252809684.1">
    <property type="nucleotide sequence ID" value="NZ_BAAABM010000002.1"/>
</dbReference>
<evidence type="ECO:0000313" key="3">
    <source>
        <dbReference type="Proteomes" id="UP001501822"/>
    </source>
</evidence>
<name>A0ABN0VQ78_9ACTN</name>
<gene>
    <name evidence="2" type="ORF">GCM10010151_00750</name>
</gene>
<evidence type="ECO:0000313" key="2">
    <source>
        <dbReference type="EMBL" id="GAA0314517.1"/>
    </source>
</evidence>
<protein>
    <submittedName>
        <fullName evidence="2">Uncharacterized protein</fullName>
    </submittedName>
</protein>
<comment type="caution">
    <text evidence="2">The sequence shown here is derived from an EMBL/GenBank/DDBJ whole genome shotgun (WGS) entry which is preliminary data.</text>
</comment>
<organism evidence="2 3">
    <name type="scientific">Actinoallomurus spadix</name>
    <dbReference type="NCBI Taxonomy" id="79912"/>
    <lineage>
        <taxon>Bacteria</taxon>
        <taxon>Bacillati</taxon>
        <taxon>Actinomycetota</taxon>
        <taxon>Actinomycetes</taxon>
        <taxon>Streptosporangiales</taxon>
        <taxon>Thermomonosporaceae</taxon>
        <taxon>Actinoallomurus</taxon>
    </lineage>
</organism>
<accession>A0ABN0VQ78</accession>
<feature type="chain" id="PRO_5046140873" evidence="1">
    <location>
        <begin position="33"/>
        <end position="74"/>
    </location>
</feature>
<dbReference type="EMBL" id="BAAABM010000002">
    <property type="protein sequence ID" value="GAA0314517.1"/>
    <property type="molecule type" value="Genomic_DNA"/>
</dbReference>
<evidence type="ECO:0000256" key="1">
    <source>
        <dbReference type="SAM" id="SignalP"/>
    </source>
</evidence>
<reference evidence="2 3" key="1">
    <citation type="journal article" date="2019" name="Int. J. Syst. Evol. Microbiol.">
        <title>The Global Catalogue of Microorganisms (GCM) 10K type strain sequencing project: providing services to taxonomists for standard genome sequencing and annotation.</title>
        <authorList>
            <consortium name="The Broad Institute Genomics Platform"/>
            <consortium name="The Broad Institute Genome Sequencing Center for Infectious Disease"/>
            <person name="Wu L."/>
            <person name="Ma J."/>
        </authorList>
    </citation>
    <scope>NUCLEOTIDE SEQUENCE [LARGE SCALE GENOMIC DNA]</scope>
    <source>
        <strain evidence="2 3">JCM 3146</strain>
    </source>
</reference>